<dbReference type="OrthoDB" id="9801912at2"/>
<dbReference type="InterPro" id="IPR000914">
    <property type="entry name" value="SBP_5_dom"/>
</dbReference>
<sequence length="532" mass="60503">MRNAFSALIPALAILFAQPVISENENKELVIVYKNAPDTLDPHRYNVGNSINISNIFFDRLGLFDEGERLFKKGIVEKTELLDAKQNLWRLSLKDNVFFHDGHKMSVNDFMFTVQRIRELPQQTNSFKAYVEPILSMTSVNDLTIDIQLKEGYSEFAGDLTKIAVLPEHLSHSNDMYEFDKGKTIVGTGTYSLKEADLENNQLLLERFDGNWREIDAIKNVRIIFVPSDQERLDALLSGKAHVADKLSPKDLESLEKAGFNIFKRNTTRSIFLQLDTFRKKPTFIWNNDGSEMDVNPLQDIRVREAISLAIDRDYISNEVMSGGGSPAGQIFLDEWPFASKNLTTPKQNIQKARALMESAGYGNGFKMAIHGPKGRYISDVEILDAIAVMLREIGIDAATQTYPVKEYFRRAMTNNEFSVNLLGWAPNINGGYTFKNLFMFPDNNQQIGLANSGRYSNPRLTELVQTAEKHFDQGYRNQLYRIASEVLISDVGIIPLHFQQAIWGLAPNVTYSPSPGSWRTEPEMFRWKEAR</sequence>
<reference evidence="6 7" key="1">
    <citation type="submission" date="2017-10" db="EMBL/GenBank/DDBJ databases">
        <title>Nyctiphanis sp. nov., isolated from the stomach of the euphausiid Nyctiphanes simplex (Hansen, 1911) in the Gulf of California.</title>
        <authorList>
            <person name="Gomez-Gil B."/>
            <person name="Aguilar-Mendez M."/>
            <person name="Lopez-Cortes A."/>
            <person name="Gomez-Gutierrez J."/>
            <person name="Roque A."/>
            <person name="Lang E."/>
            <person name="Gonzalez-Castillo A."/>
        </authorList>
    </citation>
    <scope>NUCLEOTIDE SEQUENCE [LARGE SCALE GENOMIC DNA]</scope>
    <source>
        <strain evidence="6 7">CAIM 600</strain>
    </source>
</reference>
<evidence type="ECO:0000313" key="7">
    <source>
        <dbReference type="Proteomes" id="UP000290287"/>
    </source>
</evidence>
<evidence type="ECO:0000313" key="6">
    <source>
        <dbReference type="EMBL" id="RXJ74469.1"/>
    </source>
</evidence>
<organism evidence="6 7">
    <name type="scientific">Veronia nyctiphanis</name>
    <dbReference type="NCBI Taxonomy" id="1278244"/>
    <lineage>
        <taxon>Bacteria</taxon>
        <taxon>Pseudomonadati</taxon>
        <taxon>Pseudomonadota</taxon>
        <taxon>Gammaproteobacteria</taxon>
        <taxon>Vibrionales</taxon>
        <taxon>Vibrionaceae</taxon>
        <taxon>Veronia</taxon>
    </lineage>
</organism>
<dbReference type="SUPFAM" id="SSF53850">
    <property type="entry name" value="Periplasmic binding protein-like II"/>
    <property type="match status" value="1"/>
</dbReference>
<evidence type="ECO:0000256" key="3">
    <source>
        <dbReference type="ARBA" id="ARBA00022729"/>
    </source>
</evidence>
<dbReference type="EMBL" id="PEIB01000002">
    <property type="protein sequence ID" value="RXJ74469.1"/>
    <property type="molecule type" value="Genomic_DNA"/>
</dbReference>
<dbReference type="RefSeq" id="WP_129120939.1">
    <property type="nucleotide sequence ID" value="NZ_PEIB01000002.1"/>
</dbReference>
<accession>A0A4Q0YZ30</accession>
<dbReference type="PANTHER" id="PTHR30290">
    <property type="entry name" value="PERIPLASMIC BINDING COMPONENT OF ABC TRANSPORTER"/>
    <property type="match status" value="1"/>
</dbReference>
<keyword evidence="7" id="KW-1185">Reference proteome</keyword>
<protein>
    <recommendedName>
        <fullName evidence="5">Solute-binding protein family 5 domain-containing protein</fullName>
    </recommendedName>
</protein>
<dbReference type="Gene3D" id="3.40.190.10">
    <property type="entry name" value="Periplasmic binding protein-like II"/>
    <property type="match status" value="1"/>
</dbReference>
<keyword evidence="3 4" id="KW-0732">Signal</keyword>
<feature type="domain" description="Solute-binding protein family 5" evidence="5">
    <location>
        <begin position="88"/>
        <end position="446"/>
    </location>
</feature>
<dbReference type="Pfam" id="PF00496">
    <property type="entry name" value="SBP_bac_5"/>
    <property type="match status" value="1"/>
</dbReference>
<dbReference type="Proteomes" id="UP000290287">
    <property type="component" value="Unassembled WGS sequence"/>
</dbReference>
<name>A0A4Q0YZ30_9GAMM</name>
<gene>
    <name evidence="6" type="ORF">CS022_02440</name>
</gene>
<proteinExistence type="inferred from homology"/>
<dbReference type="GO" id="GO:1904680">
    <property type="term" value="F:peptide transmembrane transporter activity"/>
    <property type="evidence" value="ECO:0007669"/>
    <property type="project" value="TreeGrafter"/>
</dbReference>
<dbReference type="InterPro" id="IPR039424">
    <property type="entry name" value="SBP_5"/>
</dbReference>
<evidence type="ECO:0000256" key="1">
    <source>
        <dbReference type="ARBA" id="ARBA00005695"/>
    </source>
</evidence>
<evidence type="ECO:0000259" key="5">
    <source>
        <dbReference type="Pfam" id="PF00496"/>
    </source>
</evidence>
<dbReference type="Gene3D" id="3.90.76.10">
    <property type="entry name" value="Dipeptide-binding Protein, Domain 1"/>
    <property type="match status" value="1"/>
</dbReference>
<dbReference type="InterPro" id="IPR030678">
    <property type="entry name" value="Peptide/Ni-bd"/>
</dbReference>
<comment type="similarity">
    <text evidence="1">Belongs to the bacterial solute-binding protein 5 family.</text>
</comment>
<evidence type="ECO:0000256" key="4">
    <source>
        <dbReference type="SAM" id="SignalP"/>
    </source>
</evidence>
<evidence type="ECO:0000256" key="2">
    <source>
        <dbReference type="ARBA" id="ARBA00022448"/>
    </source>
</evidence>
<comment type="caution">
    <text evidence="6">The sequence shown here is derived from an EMBL/GenBank/DDBJ whole genome shotgun (WGS) entry which is preliminary data.</text>
</comment>
<dbReference type="AlphaFoldDB" id="A0A4Q0YZ30"/>
<dbReference type="GO" id="GO:0043190">
    <property type="term" value="C:ATP-binding cassette (ABC) transporter complex"/>
    <property type="evidence" value="ECO:0007669"/>
    <property type="project" value="InterPro"/>
</dbReference>
<dbReference type="Gene3D" id="3.10.105.10">
    <property type="entry name" value="Dipeptide-binding Protein, Domain 3"/>
    <property type="match status" value="1"/>
</dbReference>
<feature type="signal peptide" evidence="4">
    <location>
        <begin position="1"/>
        <end position="22"/>
    </location>
</feature>
<dbReference type="GO" id="GO:0030288">
    <property type="term" value="C:outer membrane-bounded periplasmic space"/>
    <property type="evidence" value="ECO:0007669"/>
    <property type="project" value="UniProtKB-ARBA"/>
</dbReference>
<dbReference type="PIRSF" id="PIRSF002741">
    <property type="entry name" value="MppA"/>
    <property type="match status" value="1"/>
</dbReference>
<dbReference type="GO" id="GO:0015833">
    <property type="term" value="P:peptide transport"/>
    <property type="evidence" value="ECO:0007669"/>
    <property type="project" value="TreeGrafter"/>
</dbReference>
<keyword evidence="2" id="KW-0813">Transport</keyword>
<dbReference type="PANTHER" id="PTHR30290:SF9">
    <property type="entry name" value="OLIGOPEPTIDE-BINDING PROTEIN APPA"/>
    <property type="match status" value="1"/>
</dbReference>
<feature type="chain" id="PRO_5020900030" description="Solute-binding protein family 5 domain-containing protein" evidence="4">
    <location>
        <begin position="23"/>
        <end position="532"/>
    </location>
</feature>